<keyword evidence="6" id="KW-0966">Cell projection</keyword>
<keyword evidence="12" id="KW-1185">Reference proteome</keyword>
<reference evidence="11 12" key="1">
    <citation type="journal article" date="2018" name="Sci. Rep.">
        <title>Genomic signatures of local adaptation to the degree of environmental predictability in rotifers.</title>
        <authorList>
            <person name="Franch-Gras L."/>
            <person name="Hahn C."/>
            <person name="Garcia-Roger E.M."/>
            <person name="Carmona M.J."/>
            <person name="Serra M."/>
            <person name="Gomez A."/>
        </authorList>
    </citation>
    <scope>NUCLEOTIDE SEQUENCE [LARGE SCALE GENOMIC DNA]</scope>
    <source>
        <strain evidence="11">HYR1</strain>
    </source>
</reference>
<feature type="domain" description="PID" evidence="10">
    <location>
        <begin position="380"/>
        <end position="528"/>
    </location>
</feature>
<dbReference type="InterPro" id="IPR011993">
    <property type="entry name" value="PH-like_dom_sf"/>
</dbReference>
<dbReference type="InterPro" id="IPR027267">
    <property type="entry name" value="AH/BAR_dom_sf"/>
</dbReference>
<evidence type="ECO:0000256" key="8">
    <source>
        <dbReference type="ARBA" id="ARBA00023329"/>
    </source>
</evidence>
<protein>
    <submittedName>
        <fullName evidence="11">DCC-interacting 13-alpha-like</fullName>
    </submittedName>
</protein>
<dbReference type="GO" id="GO:0005634">
    <property type="term" value="C:nucleus"/>
    <property type="evidence" value="ECO:0007669"/>
    <property type="project" value="UniProtKB-SubCell"/>
</dbReference>
<evidence type="ECO:0000259" key="10">
    <source>
        <dbReference type="SMART" id="SM00462"/>
    </source>
</evidence>
<organism evidence="11 12">
    <name type="scientific">Brachionus plicatilis</name>
    <name type="common">Marine rotifer</name>
    <name type="synonym">Brachionus muelleri</name>
    <dbReference type="NCBI Taxonomy" id="10195"/>
    <lineage>
        <taxon>Eukaryota</taxon>
        <taxon>Metazoa</taxon>
        <taxon>Spiralia</taxon>
        <taxon>Gnathifera</taxon>
        <taxon>Rotifera</taxon>
        <taxon>Eurotatoria</taxon>
        <taxon>Monogononta</taxon>
        <taxon>Pseudotrocha</taxon>
        <taxon>Ploima</taxon>
        <taxon>Brachionidae</taxon>
        <taxon>Brachionus</taxon>
    </lineage>
</organism>
<dbReference type="STRING" id="10195.A0A3M7PQ90"/>
<dbReference type="Pfam" id="PF16746">
    <property type="entry name" value="BAR_3"/>
    <property type="match status" value="1"/>
</dbReference>
<comment type="caution">
    <text evidence="11">The sequence shown here is derived from an EMBL/GenBank/DDBJ whole genome shotgun (WGS) entry which is preliminary data.</text>
</comment>
<dbReference type="Pfam" id="PF00640">
    <property type="entry name" value="PID"/>
    <property type="match status" value="1"/>
</dbReference>
<dbReference type="EMBL" id="REGN01009405">
    <property type="protein sequence ID" value="RNA01220.1"/>
    <property type="molecule type" value="Genomic_DNA"/>
</dbReference>
<comment type="subcellular location">
    <subcellularLocation>
        <location evidence="2">Cell projection</location>
    </subcellularLocation>
    <subcellularLocation>
        <location evidence="4">Cytoplasmic vesicle</location>
    </subcellularLocation>
    <subcellularLocation>
        <location evidence="3">Endosome membrane</location>
        <topology evidence="3">Peripheral membrane protein</topology>
    </subcellularLocation>
    <subcellularLocation>
        <location evidence="1">Nucleus</location>
    </subcellularLocation>
</comment>
<evidence type="ECO:0000256" key="4">
    <source>
        <dbReference type="ARBA" id="ARBA00004541"/>
    </source>
</evidence>
<feature type="region of interest" description="Disordered" evidence="9">
    <location>
        <begin position="547"/>
        <end position="566"/>
    </location>
</feature>
<proteinExistence type="predicted"/>
<dbReference type="Gene3D" id="1.20.1270.60">
    <property type="entry name" value="Arfaptin homology (AH) domain/BAR domain"/>
    <property type="match status" value="1"/>
</dbReference>
<keyword evidence="7" id="KW-0131">Cell cycle</keyword>
<feature type="compositionally biased region" description="Acidic residues" evidence="9">
    <location>
        <begin position="554"/>
        <end position="566"/>
    </location>
</feature>
<evidence type="ECO:0000256" key="5">
    <source>
        <dbReference type="ARBA" id="ARBA00023242"/>
    </source>
</evidence>
<evidence type="ECO:0000313" key="12">
    <source>
        <dbReference type="Proteomes" id="UP000276133"/>
    </source>
</evidence>
<evidence type="ECO:0000256" key="3">
    <source>
        <dbReference type="ARBA" id="ARBA00004481"/>
    </source>
</evidence>
<dbReference type="InterPro" id="IPR006020">
    <property type="entry name" value="PTB/PI_dom"/>
</dbReference>
<accession>A0A3M7PQ90</accession>
<evidence type="ECO:0000256" key="6">
    <source>
        <dbReference type="ARBA" id="ARBA00023273"/>
    </source>
</evidence>
<dbReference type="AlphaFoldDB" id="A0A3M7PQ90"/>
<dbReference type="Gene3D" id="2.30.29.30">
    <property type="entry name" value="Pleckstrin-homology domain (PH domain)/Phosphotyrosine-binding domain (PTB)"/>
    <property type="match status" value="1"/>
</dbReference>
<dbReference type="SUPFAM" id="SSF50729">
    <property type="entry name" value="PH domain-like"/>
    <property type="match status" value="1"/>
</dbReference>
<dbReference type="InterPro" id="IPR004148">
    <property type="entry name" value="BAR_dom"/>
</dbReference>
<evidence type="ECO:0000256" key="2">
    <source>
        <dbReference type="ARBA" id="ARBA00004316"/>
    </source>
</evidence>
<dbReference type="SMART" id="SM00462">
    <property type="entry name" value="PTB"/>
    <property type="match status" value="1"/>
</dbReference>
<name>A0A3M7PQ90_BRAPC</name>
<dbReference type="SUPFAM" id="SSF103657">
    <property type="entry name" value="BAR/IMD domain-like"/>
    <property type="match status" value="1"/>
</dbReference>
<evidence type="ECO:0000256" key="7">
    <source>
        <dbReference type="ARBA" id="ARBA00023306"/>
    </source>
</evidence>
<sequence length="622" mass="71534">MAGEIQKLFLEDCLDDAPQTRTMVEVFEKDAQMLKKFSKAFASSCQKVLNAQVAMISATQEMSYYLRLYGMQNFPLDPSVGPSEGKTQNSSIAANLNQFANYVDEISTCFQVFVTQLNDSMVYPLNKFIDNEFDELTSSEKMYQISSEEDELTRQKYLKIPNRKEYEQQRIQANEECFAFRKKFHESGLNYFSSLNSLQFKRQYMFIEPMMSFVHTMKLFFKMGSETFSPDSSSKIDEFLNTISTHVCDVKVKQMENMEKTNNLIDLLQQDSSIYFAERTHDHANRDLKNSNILQKSGYLNLRSGQDRDEWIYILENAIKTDNKIKLESHMKNLKLNNPSLLEQLAGKTGLNLLKKPEIRFELDSSVTGPSLHDSESHNDQAESFKVRFLGSMDVKSDRGNEYITETIRKVMSARAEQRFFNLSEFDMVIDTKFANLFKVAQSAEETSSKLNNIDDLLSARFKLDNIGYWASYPENERLFGIIVKDRGQNLKLSCHVFESDVSSKSICETITRATQEAFRELVESNRSEHLKVIKKREKEILLANIGKLPDKQENEDDGTNNESEEDRNALMNVAELAFASPNPNFIVLDREILEYIDDNDLNESGAKAEKNTIETNTESEA</sequence>
<gene>
    <name evidence="11" type="ORF">BpHYR1_027361</name>
</gene>
<keyword evidence="5" id="KW-0539">Nucleus</keyword>
<dbReference type="InterPro" id="IPR047181">
    <property type="entry name" value="DP13A/B"/>
</dbReference>
<evidence type="ECO:0000256" key="9">
    <source>
        <dbReference type="SAM" id="MobiDB-lite"/>
    </source>
</evidence>
<evidence type="ECO:0000256" key="1">
    <source>
        <dbReference type="ARBA" id="ARBA00004123"/>
    </source>
</evidence>
<dbReference type="GO" id="GO:0023052">
    <property type="term" value="P:signaling"/>
    <property type="evidence" value="ECO:0007669"/>
    <property type="project" value="TreeGrafter"/>
</dbReference>
<dbReference type="GO" id="GO:0010008">
    <property type="term" value="C:endosome membrane"/>
    <property type="evidence" value="ECO:0007669"/>
    <property type="project" value="UniProtKB-SubCell"/>
</dbReference>
<dbReference type="PANTHER" id="PTHR46415:SF2">
    <property type="entry name" value="BETA, PUTATIVE-RELATED"/>
    <property type="match status" value="1"/>
</dbReference>
<dbReference type="Proteomes" id="UP000276133">
    <property type="component" value="Unassembled WGS sequence"/>
</dbReference>
<dbReference type="PANTHER" id="PTHR46415">
    <property type="entry name" value="ADAPTOR PROTEIN, PHOSPHOTYROSINE INTERACTION, PH DOMAIN AND LEUCINE ZIPPER-CONTAINING 2"/>
    <property type="match status" value="1"/>
</dbReference>
<dbReference type="GO" id="GO:0042995">
    <property type="term" value="C:cell projection"/>
    <property type="evidence" value="ECO:0007669"/>
    <property type="project" value="UniProtKB-SubCell"/>
</dbReference>
<keyword evidence="8" id="KW-0968">Cytoplasmic vesicle</keyword>
<dbReference type="OrthoDB" id="10070851at2759"/>
<evidence type="ECO:0000313" key="11">
    <source>
        <dbReference type="EMBL" id="RNA01220.1"/>
    </source>
</evidence>